<keyword evidence="3" id="KW-1185">Reference proteome</keyword>
<feature type="non-terminal residue" evidence="2">
    <location>
        <position position="1"/>
    </location>
</feature>
<feature type="region of interest" description="Disordered" evidence="1">
    <location>
        <begin position="1"/>
        <end position="23"/>
    </location>
</feature>
<evidence type="ECO:0000256" key="1">
    <source>
        <dbReference type="SAM" id="MobiDB-lite"/>
    </source>
</evidence>
<evidence type="ECO:0000313" key="3">
    <source>
        <dbReference type="Proteomes" id="UP001206925"/>
    </source>
</evidence>
<dbReference type="EMBL" id="JAMZMK010005949">
    <property type="protein sequence ID" value="KAI7751242.1"/>
    <property type="molecule type" value="Genomic_DNA"/>
</dbReference>
<accession>A0AAD5GQ57</accession>
<dbReference type="AlphaFoldDB" id="A0AAD5GQ57"/>
<dbReference type="Proteomes" id="UP001206925">
    <property type="component" value="Unassembled WGS sequence"/>
</dbReference>
<organism evidence="2 3">
    <name type="scientific">Ambrosia artemisiifolia</name>
    <name type="common">Common ragweed</name>
    <dbReference type="NCBI Taxonomy" id="4212"/>
    <lineage>
        <taxon>Eukaryota</taxon>
        <taxon>Viridiplantae</taxon>
        <taxon>Streptophyta</taxon>
        <taxon>Embryophyta</taxon>
        <taxon>Tracheophyta</taxon>
        <taxon>Spermatophyta</taxon>
        <taxon>Magnoliopsida</taxon>
        <taxon>eudicotyledons</taxon>
        <taxon>Gunneridae</taxon>
        <taxon>Pentapetalae</taxon>
        <taxon>asterids</taxon>
        <taxon>campanulids</taxon>
        <taxon>Asterales</taxon>
        <taxon>Asteraceae</taxon>
        <taxon>Asteroideae</taxon>
        <taxon>Heliantheae alliance</taxon>
        <taxon>Heliantheae</taxon>
        <taxon>Ambrosia</taxon>
    </lineage>
</organism>
<comment type="caution">
    <text evidence="2">The sequence shown here is derived from an EMBL/GenBank/DDBJ whole genome shotgun (WGS) entry which is preliminary data.</text>
</comment>
<evidence type="ECO:0000313" key="2">
    <source>
        <dbReference type="EMBL" id="KAI7751242.1"/>
    </source>
</evidence>
<name>A0AAD5GQ57_AMBAR</name>
<feature type="non-terminal residue" evidence="2">
    <location>
        <position position="155"/>
    </location>
</feature>
<proteinExistence type="predicted"/>
<reference evidence="2" key="1">
    <citation type="submission" date="2022-06" db="EMBL/GenBank/DDBJ databases">
        <title>Uncovering the hologenomic basis of an extraordinary plant invasion.</title>
        <authorList>
            <person name="Bieker V.C."/>
            <person name="Martin M.D."/>
            <person name="Gilbert T."/>
            <person name="Hodgins K."/>
            <person name="Battlay P."/>
            <person name="Petersen B."/>
            <person name="Wilson J."/>
        </authorList>
    </citation>
    <scope>NUCLEOTIDE SEQUENCE</scope>
    <source>
        <strain evidence="2">AA19_3_7</strain>
        <tissue evidence="2">Leaf</tissue>
    </source>
</reference>
<protein>
    <submittedName>
        <fullName evidence="2">Uncharacterized protein</fullName>
    </submittedName>
</protein>
<gene>
    <name evidence="2" type="ORF">M8C21_021311</name>
</gene>
<sequence>LGNGGDFCGNPHRLQPSPPLIQNPTVERGAGDCSYRNEADDHLGRIPSRRVEIYLWSLMLNAVQMEQNNEMVVCGLWNRGLSSHGDEEATRLNKYVYTSGNWIDYHLQWFLSWFDNVLKIIWSRSESGRKPSLKMMGTMLAIFRCIPARVTQWTG</sequence>